<dbReference type="InterPro" id="IPR008928">
    <property type="entry name" value="6-hairpin_glycosidase_sf"/>
</dbReference>
<dbReference type="InterPro" id="IPR035396">
    <property type="entry name" value="Bac_rhamnosid6H"/>
</dbReference>
<evidence type="ECO:0000256" key="1">
    <source>
        <dbReference type="ARBA" id="ARBA00001445"/>
    </source>
</evidence>
<dbReference type="PANTHER" id="PTHR33307">
    <property type="entry name" value="ALPHA-RHAMNOSIDASE (EUROFUNG)"/>
    <property type="match status" value="1"/>
</dbReference>
<feature type="domain" description="Bacterial alpha-L-rhamnosidase N-terminal" evidence="5">
    <location>
        <begin position="317"/>
        <end position="481"/>
    </location>
</feature>
<dbReference type="EC" id="3.2.1.40" evidence="2"/>
<dbReference type="InterPro" id="IPR012341">
    <property type="entry name" value="6hp_glycosidase-like_sf"/>
</dbReference>
<dbReference type="RefSeq" id="WP_116065761.1">
    <property type="nucleotide sequence ID" value="NZ_QRDZ01000057.1"/>
</dbReference>
<protein>
    <recommendedName>
        <fullName evidence="2">alpha-L-rhamnosidase</fullName>
        <ecNumber evidence="2">3.2.1.40</ecNumber>
    </recommendedName>
</protein>
<evidence type="ECO:0000256" key="2">
    <source>
        <dbReference type="ARBA" id="ARBA00012652"/>
    </source>
</evidence>
<dbReference type="Gene3D" id="2.60.420.10">
    <property type="entry name" value="Maltose phosphorylase, domain 3"/>
    <property type="match status" value="1"/>
</dbReference>
<feature type="domain" description="Alpha-L-rhamnosidase six-hairpin glycosidase" evidence="6">
    <location>
        <begin position="598"/>
        <end position="931"/>
    </location>
</feature>
<dbReference type="Pfam" id="PF05592">
    <property type="entry name" value="Bac_rhamnosid"/>
    <property type="match status" value="1"/>
</dbReference>
<dbReference type="Pfam" id="PF25788">
    <property type="entry name" value="Ig_Rha78A_N"/>
    <property type="match status" value="1"/>
</dbReference>
<evidence type="ECO:0000313" key="9">
    <source>
        <dbReference type="Proteomes" id="UP000256977"/>
    </source>
</evidence>
<dbReference type="Pfam" id="PF17390">
    <property type="entry name" value="Bac_rhamnosid_C"/>
    <property type="match status" value="1"/>
</dbReference>
<comment type="catalytic activity">
    <reaction evidence="1">
        <text>Hydrolysis of terminal non-reducing alpha-L-rhamnose residues in alpha-L-rhamnosides.</text>
        <dbReference type="EC" id="3.2.1.40"/>
    </reaction>
</comment>
<dbReference type="Pfam" id="PF17389">
    <property type="entry name" value="Bac_rhamnosid6H"/>
    <property type="match status" value="1"/>
</dbReference>
<dbReference type="GO" id="GO:0030596">
    <property type="term" value="F:alpha-L-rhamnosidase activity"/>
    <property type="evidence" value="ECO:0007669"/>
    <property type="project" value="UniProtKB-EC"/>
</dbReference>
<evidence type="ECO:0000259" key="7">
    <source>
        <dbReference type="Pfam" id="PF17390"/>
    </source>
</evidence>
<dbReference type="SUPFAM" id="SSF48208">
    <property type="entry name" value="Six-hairpin glycosidases"/>
    <property type="match status" value="1"/>
</dbReference>
<dbReference type="AlphaFoldDB" id="A0A3D9HT13"/>
<dbReference type="InterPro" id="IPR008902">
    <property type="entry name" value="Rhamnosid_concanavalin"/>
</dbReference>
<evidence type="ECO:0000256" key="3">
    <source>
        <dbReference type="ARBA" id="ARBA00022801"/>
    </source>
</evidence>
<dbReference type="Gene3D" id="1.50.10.10">
    <property type="match status" value="1"/>
</dbReference>
<evidence type="ECO:0000259" key="4">
    <source>
        <dbReference type="Pfam" id="PF05592"/>
    </source>
</evidence>
<keyword evidence="3" id="KW-0378">Hydrolase</keyword>
<keyword evidence="9" id="KW-1185">Reference proteome</keyword>
<feature type="domain" description="Alpha-L-rhamnosidase C-terminal" evidence="7">
    <location>
        <begin position="937"/>
        <end position="1008"/>
    </location>
</feature>
<organism evidence="8 9">
    <name type="scientific">Cohnella phaseoli</name>
    <dbReference type="NCBI Taxonomy" id="456490"/>
    <lineage>
        <taxon>Bacteria</taxon>
        <taxon>Bacillati</taxon>
        <taxon>Bacillota</taxon>
        <taxon>Bacilli</taxon>
        <taxon>Bacillales</taxon>
        <taxon>Paenibacillaceae</taxon>
        <taxon>Cohnella</taxon>
    </lineage>
</organism>
<proteinExistence type="predicted"/>
<dbReference type="InterPro" id="IPR035398">
    <property type="entry name" value="Bac_rhamnosid_C"/>
</dbReference>
<dbReference type="EMBL" id="QRDZ01000057">
    <property type="protein sequence ID" value="RED52648.1"/>
    <property type="molecule type" value="Genomic_DNA"/>
</dbReference>
<comment type="caution">
    <text evidence="8">The sequence shown here is derived from an EMBL/GenBank/DDBJ whole genome shotgun (WGS) entry which is preliminary data.</text>
</comment>
<dbReference type="Gene3D" id="2.60.40.10">
    <property type="entry name" value="Immunoglobulins"/>
    <property type="match status" value="1"/>
</dbReference>
<dbReference type="PIRSF" id="PIRSF010631">
    <property type="entry name" value="A-rhamnsds"/>
    <property type="match status" value="1"/>
</dbReference>
<accession>A0A3D9HT13</accession>
<dbReference type="InterPro" id="IPR016007">
    <property type="entry name" value="Alpha_rhamnosid"/>
</dbReference>
<evidence type="ECO:0000259" key="5">
    <source>
        <dbReference type="Pfam" id="PF08531"/>
    </source>
</evidence>
<dbReference type="Proteomes" id="UP000256977">
    <property type="component" value="Unassembled WGS sequence"/>
</dbReference>
<dbReference type="InterPro" id="IPR013737">
    <property type="entry name" value="Bac_rhamnosid_N"/>
</dbReference>
<name>A0A3D9HT13_9BACL</name>
<dbReference type="Gene3D" id="2.60.120.260">
    <property type="entry name" value="Galactose-binding domain-like"/>
    <property type="match status" value="3"/>
</dbReference>
<dbReference type="OrthoDB" id="9761045at2"/>
<dbReference type="GO" id="GO:0005975">
    <property type="term" value="P:carbohydrate metabolic process"/>
    <property type="evidence" value="ECO:0007669"/>
    <property type="project" value="InterPro"/>
</dbReference>
<reference evidence="8 9" key="1">
    <citation type="submission" date="2018-07" db="EMBL/GenBank/DDBJ databases">
        <title>Genomic Encyclopedia of Type Strains, Phase III (KMG-III): the genomes of soil and plant-associated and newly described type strains.</title>
        <authorList>
            <person name="Whitman W."/>
        </authorList>
    </citation>
    <scope>NUCLEOTIDE SEQUENCE [LARGE SCALE GENOMIC DNA]</scope>
    <source>
        <strain evidence="8 9">CECT 7287</strain>
    </source>
</reference>
<sequence length="1051" mass="119249">MISVVNLKVDAERNPLGIDRARPALSWQLKSDRRGERQTAYRVLVSDSRDELEKDRGGVWDSGRIESGECRHIEYGGPDLRSQTRYYWKHKAWDKDGNESEWSETGYWETGLLAQEEWSGRWITAPFLPDRQPEPDLLKGVPVLWDRNKESAGEAAGDGKRRHFRMAFELEELPVEAKLHVFAADSLYIHVNGHDEGLYYPYLQAVVLDIKELLRIGRNVVACAADGERAGLIAKLRLTFSNGSVRDFVGEGHWLATDEPEEGWISPDAESSGLWWSAVRIAEFGEGDWSVYKRILYPVNTGLGPCPTFGRAFRIDKPVASARLYISALGIYQSRLNGRPVADDVFSPGWTDYRIRIPYQTYDVTEWLNEGDNRLETDVGPGWYAGHLGICGPYHYGKKLACRAQLRIDYIDGTSETIASDESWEAWRSPVVSADLYMGETYDARLSADGKRRETERTAAVPATELPGGRMRARQGPPIRPIEERAPLSVRRVGEGRYIVDMGQNMVGWMRLTLAGAASGQRISLRYAERLEGEDRLYRANLRTAKQTDVYFAGGLGNETYEPRFTYHGFQYVEIDGYPGELTPERLVGIVIRSDCEETSDIRTSHPHLNRLMDNVKWSQRGNFFGVPLDCPQRDERLGWTGDAHAFARTATYNMDCAGFYDKWMQDIRDAQGDDGAMPDVAPFVEHFGKGHVFFADGGVILPWTMYRVYGDKRVIEDNYEAMGRWIVWMERDSDDNLVRRSESFGDHLSFGAETPRALINAAFFAYSVKLMARMAGIVGREKDAVRYGELFERLKRSFVGRFVREDGEIESGTQTAYVLALMIGLLPKETERAALRRLVEDIRQRDWHMTTGFMGVSYILPLLSEFGETETAYRLLLQTTFPSWLYPVMNGATTIWERWDGWNGERGFQDPEMNSFNHYALGSVGEWVYRFLFGIDLDEEEAGFRSFRIRPLPGGELTFAGCKYDGPYGRIESDWHVSEDGLTLRAEVPANTSAEVRLPARADAAVRVDGETIETIPGAAGDGWTFVRRDVWAAYFRVGSGRYEFGSSAW</sequence>
<evidence type="ECO:0000259" key="6">
    <source>
        <dbReference type="Pfam" id="PF17389"/>
    </source>
</evidence>
<feature type="domain" description="Alpha-L-rhamnosidase concanavalin-like" evidence="4">
    <location>
        <begin position="492"/>
        <end position="592"/>
    </location>
</feature>
<dbReference type="InterPro" id="IPR013783">
    <property type="entry name" value="Ig-like_fold"/>
</dbReference>
<dbReference type="PANTHER" id="PTHR33307:SF6">
    <property type="entry name" value="ALPHA-RHAMNOSIDASE (EUROFUNG)-RELATED"/>
    <property type="match status" value="1"/>
</dbReference>
<gene>
    <name evidence="8" type="ORF">DFP98_1577</name>
</gene>
<dbReference type="Pfam" id="PF08531">
    <property type="entry name" value="Bac_rhamnosid_N"/>
    <property type="match status" value="1"/>
</dbReference>
<evidence type="ECO:0000313" key="8">
    <source>
        <dbReference type="EMBL" id="RED52648.1"/>
    </source>
</evidence>